<dbReference type="EMBL" id="CP093547">
    <property type="protein sequence ID" value="UNP30838.1"/>
    <property type="molecule type" value="Genomic_DNA"/>
</dbReference>
<gene>
    <name evidence="1" type="ORF">MOV92_06185</name>
</gene>
<reference evidence="1 2" key="1">
    <citation type="submission" date="2022-03" db="EMBL/GenBank/DDBJ databases">
        <title>Complete genome sequence of Lysobacter capsici VKM B-2533 and Lysobacter gummosus 10.1.1, promising sources of lytic agents.</title>
        <authorList>
            <person name="Tarlachkov S.V."/>
            <person name="Kudryakova I.V."/>
            <person name="Afoshin A.S."/>
            <person name="Leontyevskaya E.A."/>
            <person name="Leontyevskaya N.V."/>
        </authorList>
    </citation>
    <scope>NUCLEOTIDE SEQUENCE [LARGE SCALE GENOMIC DNA]</scope>
    <source>
        <strain evidence="1 2">10.1.1</strain>
    </source>
</reference>
<dbReference type="Proteomes" id="UP000829194">
    <property type="component" value="Chromosome"/>
</dbReference>
<proteinExistence type="predicted"/>
<dbReference type="RefSeq" id="WP_057942025.1">
    <property type="nucleotide sequence ID" value="NZ_CP011131.1"/>
</dbReference>
<accession>A0ABY3XGR7</accession>
<dbReference type="PROSITE" id="PS51257">
    <property type="entry name" value="PROKAR_LIPOPROTEIN"/>
    <property type="match status" value="1"/>
</dbReference>
<evidence type="ECO:0008006" key="3">
    <source>
        <dbReference type="Google" id="ProtNLM"/>
    </source>
</evidence>
<evidence type="ECO:0000313" key="2">
    <source>
        <dbReference type="Proteomes" id="UP000829194"/>
    </source>
</evidence>
<keyword evidence="2" id="KW-1185">Reference proteome</keyword>
<protein>
    <recommendedName>
        <fullName evidence="3">Lipoprotein</fullName>
    </recommendedName>
</protein>
<organism evidence="1 2">
    <name type="scientific">Lysobacter gummosus</name>
    <dbReference type="NCBI Taxonomy" id="262324"/>
    <lineage>
        <taxon>Bacteria</taxon>
        <taxon>Pseudomonadati</taxon>
        <taxon>Pseudomonadota</taxon>
        <taxon>Gammaproteobacteria</taxon>
        <taxon>Lysobacterales</taxon>
        <taxon>Lysobacteraceae</taxon>
        <taxon>Lysobacter</taxon>
    </lineage>
</organism>
<sequence>MRILIPALLALTFVGCSCQRQSQTDADAAPAPEQTATTASGPTAAQLRAQALERQRQQAYVEAVDVLHTYLQQLGSGKREEAGKHWAYQRQPRGNEESDLRALKNLRAVRIENETPKPLDQEPVPELLEIPVDLRVTLENGEGRRYKGWYRMRRNTVDRHWELTAVSIAVELK</sequence>
<name>A0ABY3XGR7_9GAMM</name>
<evidence type="ECO:0000313" key="1">
    <source>
        <dbReference type="EMBL" id="UNP30838.1"/>
    </source>
</evidence>